<keyword evidence="1" id="KW-0812">Transmembrane</keyword>
<dbReference type="EMBL" id="BAAAQF010000005">
    <property type="protein sequence ID" value="GAA1671276.1"/>
    <property type="molecule type" value="Genomic_DNA"/>
</dbReference>
<dbReference type="Pfam" id="PF20128">
    <property type="entry name" value="DUF6518"/>
    <property type="match status" value="1"/>
</dbReference>
<accession>A0ABP4SGB9</accession>
<evidence type="ECO:0000256" key="1">
    <source>
        <dbReference type="SAM" id="Phobius"/>
    </source>
</evidence>
<keyword evidence="1" id="KW-0472">Membrane</keyword>
<comment type="caution">
    <text evidence="2">The sequence shown here is derived from an EMBL/GenBank/DDBJ whole genome shotgun (WGS) entry which is preliminary data.</text>
</comment>
<feature type="transmembrane region" description="Helical" evidence="1">
    <location>
        <begin position="193"/>
        <end position="213"/>
    </location>
</feature>
<feature type="transmembrane region" description="Helical" evidence="1">
    <location>
        <begin position="43"/>
        <end position="63"/>
    </location>
</feature>
<sequence length="225" mass="23353">MPDNSAPVRPFPLILAVAIVGGLALGAVDLVAQRELPYPWANLANSSAVWAVGAFAIGAWVRAGRWQPALAGTVLLVIAVESYYLAATLVQNDDIANLWSPTSFIWMAFGILAGVVFGTFGAWARSASLWRSVIGLAAIGAVFLSEAAVLLRRSPDGGEEYRADSLATAAVTAAIGIALILAAAQSWKIRFCALAAAVPLAALGFAGFTLAGFGSRLPAEQIIPF</sequence>
<name>A0ABP4SGB9_9ACTN</name>
<dbReference type="Proteomes" id="UP001499851">
    <property type="component" value="Unassembled WGS sequence"/>
</dbReference>
<feature type="transmembrane region" description="Helical" evidence="1">
    <location>
        <begin position="69"/>
        <end position="90"/>
    </location>
</feature>
<dbReference type="RefSeq" id="WP_344484317.1">
    <property type="nucleotide sequence ID" value="NZ_BAAAQF010000005.1"/>
</dbReference>
<gene>
    <name evidence="2" type="ORF">GCM10009830_16580</name>
</gene>
<reference evidence="3" key="1">
    <citation type="journal article" date="2019" name="Int. J. Syst. Evol. Microbiol.">
        <title>The Global Catalogue of Microorganisms (GCM) 10K type strain sequencing project: providing services to taxonomists for standard genome sequencing and annotation.</title>
        <authorList>
            <consortium name="The Broad Institute Genomics Platform"/>
            <consortium name="The Broad Institute Genome Sequencing Center for Infectious Disease"/>
            <person name="Wu L."/>
            <person name="Ma J."/>
        </authorList>
    </citation>
    <scope>NUCLEOTIDE SEQUENCE [LARGE SCALE GENOMIC DNA]</scope>
    <source>
        <strain evidence="3">JCM 16001</strain>
    </source>
</reference>
<evidence type="ECO:0000313" key="2">
    <source>
        <dbReference type="EMBL" id="GAA1671276.1"/>
    </source>
</evidence>
<feature type="transmembrane region" description="Helical" evidence="1">
    <location>
        <begin position="129"/>
        <end position="151"/>
    </location>
</feature>
<keyword evidence="1" id="KW-1133">Transmembrane helix</keyword>
<evidence type="ECO:0000313" key="3">
    <source>
        <dbReference type="Proteomes" id="UP001499851"/>
    </source>
</evidence>
<feature type="transmembrane region" description="Helical" evidence="1">
    <location>
        <begin position="163"/>
        <end position="187"/>
    </location>
</feature>
<feature type="transmembrane region" description="Helical" evidence="1">
    <location>
        <begin position="102"/>
        <end position="123"/>
    </location>
</feature>
<protein>
    <submittedName>
        <fullName evidence="2">Uncharacterized protein</fullName>
    </submittedName>
</protein>
<proteinExistence type="predicted"/>
<organism evidence="2 3">
    <name type="scientific">Glycomyces endophyticus</name>
    <dbReference type="NCBI Taxonomy" id="480996"/>
    <lineage>
        <taxon>Bacteria</taxon>
        <taxon>Bacillati</taxon>
        <taxon>Actinomycetota</taxon>
        <taxon>Actinomycetes</taxon>
        <taxon>Glycomycetales</taxon>
        <taxon>Glycomycetaceae</taxon>
        <taxon>Glycomyces</taxon>
    </lineage>
</organism>
<keyword evidence="3" id="KW-1185">Reference proteome</keyword>
<feature type="transmembrane region" description="Helical" evidence="1">
    <location>
        <begin position="12"/>
        <end position="31"/>
    </location>
</feature>
<dbReference type="InterPro" id="IPR045393">
    <property type="entry name" value="DUF6518"/>
</dbReference>